<evidence type="ECO:0000256" key="1">
    <source>
        <dbReference type="SAM" id="MobiDB-lite"/>
    </source>
</evidence>
<proteinExistence type="predicted"/>
<dbReference type="WBParaSite" id="nRc.2.0.1.t09429-RA">
    <property type="protein sequence ID" value="nRc.2.0.1.t09429-RA"/>
    <property type="gene ID" value="nRc.2.0.1.g09429"/>
</dbReference>
<feature type="region of interest" description="Disordered" evidence="1">
    <location>
        <begin position="1"/>
        <end position="74"/>
    </location>
</feature>
<organism evidence="2 3">
    <name type="scientific">Romanomermis culicivorax</name>
    <name type="common">Nematode worm</name>
    <dbReference type="NCBI Taxonomy" id="13658"/>
    <lineage>
        <taxon>Eukaryota</taxon>
        <taxon>Metazoa</taxon>
        <taxon>Ecdysozoa</taxon>
        <taxon>Nematoda</taxon>
        <taxon>Enoplea</taxon>
        <taxon>Dorylaimia</taxon>
        <taxon>Mermithida</taxon>
        <taxon>Mermithoidea</taxon>
        <taxon>Mermithidae</taxon>
        <taxon>Romanomermis</taxon>
    </lineage>
</organism>
<evidence type="ECO:0000313" key="2">
    <source>
        <dbReference type="Proteomes" id="UP000887565"/>
    </source>
</evidence>
<evidence type="ECO:0000313" key="3">
    <source>
        <dbReference type="WBParaSite" id="nRc.2.0.1.t09429-RA"/>
    </source>
</evidence>
<keyword evidence="2" id="KW-1185">Reference proteome</keyword>
<dbReference type="AlphaFoldDB" id="A0A915I7X6"/>
<reference evidence="3" key="1">
    <citation type="submission" date="2022-11" db="UniProtKB">
        <authorList>
            <consortium name="WormBaseParasite"/>
        </authorList>
    </citation>
    <scope>IDENTIFICATION</scope>
</reference>
<dbReference type="Proteomes" id="UP000887565">
    <property type="component" value="Unplaced"/>
</dbReference>
<name>A0A915I7X6_ROMCU</name>
<feature type="compositionally biased region" description="Low complexity" evidence="1">
    <location>
        <begin position="16"/>
        <end position="27"/>
    </location>
</feature>
<sequence>MPMMGSKNEAYDTVEETTTPDITTTQKSRSETSRSQTRSDKATSSAATYTQMRTVSKTGGEKRGKGVCMGLDHRPTAFHNMRTVQQNLKST</sequence>
<protein>
    <submittedName>
        <fullName evidence="3">Uncharacterized protein</fullName>
    </submittedName>
</protein>
<feature type="compositionally biased region" description="Basic and acidic residues" evidence="1">
    <location>
        <begin position="28"/>
        <end position="41"/>
    </location>
</feature>
<accession>A0A915I7X6</accession>
<feature type="compositionally biased region" description="Polar residues" evidence="1">
    <location>
        <begin position="42"/>
        <end position="57"/>
    </location>
</feature>